<dbReference type="EMBL" id="JWZX01002339">
    <property type="protein sequence ID" value="KOO29879.1"/>
    <property type="molecule type" value="Genomic_DNA"/>
</dbReference>
<comment type="caution">
    <text evidence="2">The sequence shown here is derived from an EMBL/GenBank/DDBJ whole genome shotgun (WGS) entry which is preliminary data.</text>
</comment>
<evidence type="ECO:0000313" key="3">
    <source>
        <dbReference type="Proteomes" id="UP000037460"/>
    </source>
</evidence>
<feature type="compositionally biased region" description="Basic and acidic residues" evidence="1">
    <location>
        <begin position="562"/>
        <end position="573"/>
    </location>
</feature>
<name>A0A0M0JTH8_9EUKA</name>
<dbReference type="AlphaFoldDB" id="A0A0M0JTH8"/>
<keyword evidence="3" id="KW-1185">Reference proteome</keyword>
<sequence>SEAAAEGPPAALLLLTSKLDTCGVVDHANGQYTCGYTAPTQVGLLQVGVAINGADGPCCAVTVVPAAADPSMTTLTIEPEACVVRAGEPLIVMVQPHDVFGNCCELAPAQLEALLTAVPAKRSDPTSPPASPATGSPSPATRSGQRAARSWGVIEGVSRHLGVQAPQHLFGPLALRPNSTRVGTHALQVRCRGTICTEPIYFEVIPGGTCAHRCTLVELPGERGLCASANPPRKKLLPQPDWYDMTLIARDAYGNRTGVGGDEVSATLEMESLRGSKFASRLRAHLLPLDPDPPTIIDRENGTYCVRVPATRPVRPPKPLVLPHAEEDDATTGKLNALKWMGKVVRRKDTQLEALAVIESVEGREVTLRWVATGKTAKGKPEALLRGLDERTFVSEKLQGRVEKTDAYGDLEIKALDAEDPNGSPGARALSYVVDDGAKTFRLTPADLISALEEYREMMEATELHEVLWGRYTLRLFVNGELAATEVLDIENPLKLFGSASSLPNGVLKAVSRVNAKAALEQVRRTFEERGVKMDKGLESVLKEKAAEIEELFLDISDRNAAREKEERDERARAQQAAGQQARSRSHRKRSVRLALPGKEEVEDGDDGDEDEDTTKDSDEDEKEEDADTTK</sequence>
<organism evidence="2 3">
    <name type="scientific">Chrysochromulina tobinii</name>
    <dbReference type="NCBI Taxonomy" id="1460289"/>
    <lineage>
        <taxon>Eukaryota</taxon>
        <taxon>Haptista</taxon>
        <taxon>Haptophyta</taxon>
        <taxon>Prymnesiophyceae</taxon>
        <taxon>Prymnesiales</taxon>
        <taxon>Chrysochromulinaceae</taxon>
        <taxon>Chrysochromulina</taxon>
    </lineage>
</organism>
<feature type="non-terminal residue" evidence="2">
    <location>
        <position position="631"/>
    </location>
</feature>
<evidence type="ECO:0000313" key="2">
    <source>
        <dbReference type="EMBL" id="KOO29879.1"/>
    </source>
</evidence>
<feature type="non-terminal residue" evidence="2">
    <location>
        <position position="1"/>
    </location>
</feature>
<gene>
    <name evidence="2" type="ORF">Ctob_005217</name>
</gene>
<feature type="compositionally biased region" description="Acidic residues" evidence="1">
    <location>
        <begin position="601"/>
        <end position="631"/>
    </location>
</feature>
<feature type="region of interest" description="Disordered" evidence="1">
    <location>
        <begin position="120"/>
        <end position="149"/>
    </location>
</feature>
<reference evidence="3" key="1">
    <citation type="journal article" date="2015" name="PLoS Genet.">
        <title>Genome Sequence and Transcriptome Analyses of Chrysochromulina tobin: Metabolic Tools for Enhanced Algal Fitness in the Prominent Order Prymnesiales (Haptophyceae).</title>
        <authorList>
            <person name="Hovde B.T."/>
            <person name="Deodato C.R."/>
            <person name="Hunsperger H.M."/>
            <person name="Ryken S.A."/>
            <person name="Yost W."/>
            <person name="Jha R.K."/>
            <person name="Patterson J."/>
            <person name="Monnat R.J. Jr."/>
            <person name="Barlow S.B."/>
            <person name="Starkenburg S.R."/>
            <person name="Cattolico R.A."/>
        </authorList>
    </citation>
    <scope>NUCLEOTIDE SEQUENCE</scope>
    <source>
        <strain evidence="3">CCMP291</strain>
    </source>
</reference>
<accession>A0A0M0JTH8</accession>
<feature type="region of interest" description="Disordered" evidence="1">
    <location>
        <begin position="562"/>
        <end position="631"/>
    </location>
</feature>
<protein>
    <submittedName>
        <fullName evidence="2">Uncharacterized protein</fullName>
    </submittedName>
</protein>
<feature type="compositionally biased region" description="Low complexity" evidence="1">
    <location>
        <begin position="574"/>
        <end position="583"/>
    </location>
</feature>
<proteinExistence type="predicted"/>
<evidence type="ECO:0000256" key="1">
    <source>
        <dbReference type="SAM" id="MobiDB-lite"/>
    </source>
</evidence>
<dbReference type="Proteomes" id="UP000037460">
    <property type="component" value="Unassembled WGS sequence"/>
</dbReference>
<feature type="compositionally biased region" description="Low complexity" evidence="1">
    <location>
        <begin position="132"/>
        <end position="143"/>
    </location>
</feature>